<evidence type="ECO:0000256" key="3">
    <source>
        <dbReference type="ARBA" id="ARBA00023163"/>
    </source>
</evidence>
<dbReference type="STRING" id="95161.SAMN05660874_04103"/>
<protein>
    <submittedName>
        <fullName evidence="6">Transcriptional regulator, TetR family</fullName>
    </submittedName>
</protein>
<dbReference type="GO" id="GO:0003700">
    <property type="term" value="F:DNA-binding transcription factor activity"/>
    <property type="evidence" value="ECO:0007669"/>
    <property type="project" value="TreeGrafter"/>
</dbReference>
<gene>
    <name evidence="6" type="ORF">SAMN05660874_04103</name>
</gene>
<reference evidence="7" key="1">
    <citation type="submission" date="2016-10" db="EMBL/GenBank/DDBJ databases">
        <authorList>
            <person name="Varghese N."/>
            <person name="Submissions S."/>
        </authorList>
    </citation>
    <scope>NUCLEOTIDE SEQUENCE [LARGE SCALE GENOMIC DNA]</scope>
    <source>
        <strain evidence="7">DSM 44771</strain>
    </source>
</reference>
<evidence type="ECO:0000259" key="5">
    <source>
        <dbReference type="PROSITE" id="PS50977"/>
    </source>
</evidence>
<keyword evidence="7" id="KW-1185">Reference proteome</keyword>
<dbReference type="InterPro" id="IPR001647">
    <property type="entry name" value="HTH_TetR"/>
</dbReference>
<keyword evidence="1" id="KW-0805">Transcription regulation</keyword>
<evidence type="ECO:0000256" key="2">
    <source>
        <dbReference type="ARBA" id="ARBA00023125"/>
    </source>
</evidence>
<dbReference type="Gene3D" id="1.10.10.60">
    <property type="entry name" value="Homeodomain-like"/>
    <property type="match status" value="1"/>
</dbReference>
<dbReference type="SUPFAM" id="SSF48498">
    <property type="entry name" value="Tetracyclin repressor-like, C-terminal domain"/>
    <property type="match status" value="1"/>
</dbReference>
<proteinExistence type="predicted"/>
<name>A0A1I6TMR0_9PSEU</name>
<dbReference type="Pfam" id="PF16859">
    <property type="entry name" value="TetR_C_11"/>
    <property type="match status" value="1"/>
</dbReference>
<dbReference type="Proteomes" id="UP000198852">
    <property type="component" value="Unassembled WGS sequence"/>
</dbReference>
<dbReference type="Gene3D" id="1.10.357.10">
    <property type="entry name" value="Tetracycline Repressor, domain 2"/>
    <property type="match status" value="1"/>
</dbReference>
<feature type="domain" description="HTH tetR-type" evidence="5">
    <location>
        <begin position="14"/>
        <end position="74"/>
    </location>
</feature>
<evidence type="ECO:0000256" key="1">
    <source>
        <dbReference type="ARBA" id="ARBA00023015"/>
    </source>
</evidence>
<dbReference type="InterPro" id="IPR036271">
    <property type="entry name" value="Tet_transcr_reg_TetR-rel_C_sf"/>
</dbReference>
<dbReference type="OrthoDB" id="9796019at2"/>
<evidence type="ECO:0000313" key="6">
    <source>
        <dbReference type="EMBL" id="SFS90486.1"/>
    </source>
</evidence>
<feature type="DNA-binding region" description="H-T-H motif" evidence="4">
    <location>
        <begin position="37"/>
        <end position="56"/>
    </location>
</feature>
<dbReference type="EMBL" id="FOZX01000007">
    <property type="protein sequence ID" value="SFS90486.1"/>
    <property type="molecule type" value="Genomic_DNA"/>
</dbReference>
<dbReference type="PROSITE" id="PS50977">
    <property type="entry name" value="HTH_TETR_2"/>
    <property type="match status" value="1"/>
</dbReference>
<sequence length="206" mass="22334">MCTQEPPARRRSAADLHEACRAAVIAETTEQGLGRLSIEGVARRAKVAKTSLYRHWSSVEDLLLDALAEAMPVEQVSFKGDALRADLLRALEQLVGWLEGPNAPAVAAILAERRRRPDLVEALYTRVFDTHGNRFTSTVIHHYAARGAIDPRLVTPVVVDIGEALVLKHQLDTGRTPDADALIAIVDQAILPALGHPPPLQEGTPA</sequence>
<dbReference type="SUPFAM" id="SSF46689">
    <property type="entry name" value="Homeodomain-like"/>
    <property type="match status" value="1"/>
</dbReference>
<dbReference type="RefSeq" id="WP_093420479.1">
    <property type="nucleotide sequence ID" value="NZ_FOZX01000007.1"/>
</dbReference>
<accession>A0A1I6TMR0</accession>
<dbReference type="InterPro" id="IPR011075">
    <property type="entry name" value="TetR_C"/>
</dbReference>
<evidence type="ECO:0000256" key="4">
    <source>
        <dbReference type="PROSITE-ProRule" id="PRU00335"/>
    </source>
</evidence>
<evidence type="ECO:0000313" key="7">
    <source>
        <dbReference type="Proteomes" id="UP000198852"/>
    </source>
</evidence>
<dbReference type="PANTHER" id="PTHR30055">
    <property type="entry name" value="HTH-TYPE TRANSCRIPTIONAL REGULATOR RUTR"/>
    <property type="match status" value="1"/>
</dbReference>
<keyword evidence="2 4" id="KW-0238">DNA-binding</keyword>
<organism evidence="6 7">
    <name type="scientific">Saccharopolyspora flava</name>
    <dbReference type="NCBI Taxonomy" id="95161"/>
    <lineage>
        <taxon>Bacteria</taxon>
        <taxon>Bacillati</taxon>
        <taxon>Actinomycetota</taxon>
        <taxon>Actinomycetes</taxon>
        <taxon>Pseudonocardiales</taxon>
        <taxon>Pseudonocardiaceae</taxon>
        <taxon>Saccharopolyspora</taxon>
    </lineage>
</organism>
<keyword evidence="3" id="KW-0804">Transcription</keyword>
<dbReference type="AlphaFoldDB" id="A0A1I6TMR0"/>
<dbReference type="InterPro" id="IPR050109">
    <property type="entry name" value="HTH-type_TetR-like_transc_reg"/>
</dbReference>
<dbReference type="InterPro" id="IPR009057">
    <property type="entry name" value="Homeodomain-like_sf"/>
</dbReference>
<dbReference type="GO" id="GO:0000976">
    <property type="term" value="F:transcription cis-regulatory region binding"/>
    <property type="evidence" value="ECO:0007669"/>
    <property type="project" value="TreeGrafter"/>
</dbReference>
<dbReference type="Pfam" id="PF00440">
    <property type="entry name" value="TetR_N"/>
    <property type="match status" value="1"/>
</dbReference>
<dbReference type="PANTHER" id="PTHR30055:SF148">
    <property type="entry name" value="TETR-FAMILY TRANSCRIPTIONAL REGULATOR"/>
    <property type="match status" value="1"/>
</dbReference>